<comment type="caution">
    <text evidence="3">The sequence shown here is derived from an EMBL/GenBank/DDBJ whole genome shotgun (WGS) entry which is preliminary data.</text>
</comment>
<dbReference type="OrthoDB" id="5906076at2"/>
<keyword evidence="1 2" id="KW-0732">Signal</keyword>
<dbReference type="Pfam" id="PF13517">
    <property type="entry name" value="FG-GAP_3"/>
    <property type="match status" value="1"/>
</dbReference>
<evidence type="ECO:0000256" key="1">
    <source>
        <dbReference type="ARBA" id="ARBA00022729"/>
    </source>
</evidence>
<evidence type="ECO:0000256" key="2">
    <source>
        <dbReference type="SAM" id="SignalP"/>
    </source>
</evidence>
<evidence type="ECO:0000313" key="3">
    <source>
        <dbReference type="EMBL" id="OFC72564.1"/>
    </source>
</evidence>
<dbReference type="EMBL" id="MDHN01000004">
    <property type="protein sequence ID" value="OFC72564.1"/>
    <property type="molecule type" value="Genomic_DNA"/>
</dbReference>
<sequence>MNNVVRVFSLSALALAVSACGGGGGSDSSSGGGTQTPSKTPLQIISDAQSHSKSQLTTAAKTQANTRYSGESGKAEIDIALAQHVYSVLFDDNIITVPDTGEHEIKNELSSDGSINSTLQCDESGTVKYTGKFNDNGIGKLSMDFSDCQSYYNSFALSGVAAISIDVATDSKIEYSLYFSNLNWEDDVPVSMSGLITFSDSYSMQSGVTTSVSEQYISATVGDESYLIDTSMTTSDNWESPEFRIDGRVSVGSEGYVTVSLDSDELDAPYFYGSTVVFNDGEAQLKFWQGMVMYTQDLDNDGEADAGKYFESVHGFVTTPVSDTELYNLAEISLTPYVESPYLQDYEGLSVAQEIVVLPGNYYDLDTPDEDLTVSYNWYLDGRLLEGVHGNTLPAYSVTVDQWLEVSMVVSDSINSVESYPISIYLEDTPAVVTVSNVPEIVRAGDTITFSLSLTDADVPGNENLAALASAPEGATLATDGTVTWVVPDNQLFSQMVYSFGVSNSQNPNHIIEEYFEMTVNADKALPLFRTGVEVPHRNNSQWVADFDGDGSNELLGTDNGSRVFLLVLVDGKYQQKWAYPYALSDEQNIRQVLPADIDGDGTPEILVITEKTFWLIDDLTKDARVLLETDDYFSEALLADTDNDGVNELIYSVKNADYNASETTIFISELGSELVTTLSFSTNSFQTIAVGNVDADSNVELVMNTGLVYDLTTGANEWFFGSGFGDAFVTVGDLNGNGIDEIIGAGAWDALYVYSAVDKSQLASLSLEDTCDMHAYNLYNDATDEIVVSDCQWGNVTAYSLNGSNQLDTAWQVGLQDHGSSSLTMGDIDNDGSAEILWGSGTSSSSADRLLTADYTADGATVKENTTGVQLDQFYAAGWSEITSGDERAVFFVPSTESGYDGSVVVTMTGDGTTTVGEELSSNWDHSNQAVTTDFNNDGVGDIFLPLTSFYDGAFGAVQLSDMSVQYSVDGGDNDGTIGKIMAIDVNGDGYEDAVYQDGLAIKVVDIQNQLLVASYTSPNGISDFDAVFIADVLNLVVTNGYQQVQLLTLGSNAFITGNSYEIECPQVLFTGVENSRQFVCSGGNDKQMNMLTFSDSGVELVGEYRFPFEIIDMIVDPVTPTNVLVVTGDDGSWYSSHSILRSISTHGNIVWSGPKLNGRAGKGALRARASESGDIDVMLGTSAGMFLIH</sequence>
<dbReference type="STRING" id="1656094.BFC18_03165"/>
<name>A0A1E7ZGI5_9ALTE</name>
<accession>A0A1E7ZGI5</accession>
<reference evidence="3 4" key="1">
    <citation type="submission" date="2016-08" db="EMBL/GenBank/DDBJ databases">
        <authorList>
            <person name="Seilhamer J.J."/>
        </authorList>
    </citation>
    <scope>NUCLEOTIDE SEQUENCE [LARGE SCALE GENOMIC DNA]</scope>
    <source>
        <strain evidence="3 4">KCTC 42603</strain>
    </source>
</reference>
<evidence type="ECO:0000313" key="4">
    <source>
        <dbReference type="Proteomes" id="UP000175691"/>
    </source>
</evidence>
<protein>
    <recommendedName>
        <fullName evidence="5">VCBS repeat-containing protein</fullName>
    </recommendedName>
</protein>
<dbReference type="InterPro" id="IPR028994">
    <property type="entry name" value="Integrin_alpha_N"/>
</dbReference>
<proteinExistence type="predicted"/>
<dbReference type="InterPro" id="IPR013517">
    <property type="entry name" value="FG-GAP"/>
</dbReference>
<dbReference type="PROSITE" id="PS51257">
    <property type="entry name" value="PROKAR_LIPOPROTEIN"/>
    <property type="match status" value="1"/>
</dbReference>
<dbReference type="AlphaFoldDB" id="A0A1E7ZGI5"/>
<feature type="signal peptide" evidence="2">
    <location>
        <begin position="1"/>
        <end position="21"/>
    </location>
</feature>
<organism evidence="3 4">
    <name type="scientific">Alteromonas confluentis</name>
    <dbReference type="NCBI Taxonomy" id="1656094"/>
    <lineage>
        <taxon>Bacteria</taxon>
        <taxon>Pseudomonadati</taxon>
        <taxon>Pseudomonadota</taxon>
        <taxon>Gammaproteobacteria</taxon>
        <taxon>Alteromonadales</taxon>
        <taxon>Alteromonadaceae</taxon>
        <taxon>Alteromonas/Salinimonas group</taxon>
        <taxon>Alteromonas</taxon>
    </lineage>
</organism>
<feature type="chain" id="PRO_5009209872" description="VCBS repeat-containing protein" evidence="2">
    <location>
        <begin position="22"/>
        <end position="1191"/>
    </location>
</feature>
<evidence type="ECO:0008006" key="5">
    <source>
        <dbReference type="Google" id="ProtNLM"/>
    </source>
</evidence>
<dbReference type="SUPFAM" id="SSF69318">
    <property type="entry name" value="Integrin alpha N-terminal domain"/>
    <property type="match status" value="1"/>
</dbReference>
<gene>
    <name evidence="3" type="ORF">BFC18_03165</name>
</gene>
<dbReference type="Proteomes" id="UP000175691">
    <property type="component" value="Unassembled WGS sequence"/>
</dbReference>
<dbReference type="RefSeq" id="WP_070123479.1">
    <property type="nucleotide sequence ID" value="NZ_MDHN01000004.1"/>
</dbReference>
<keyword evidence="4" id="KW-1185">Reference proteome</keyword>